<evidence type="ECO:0000313" key="14">
    <source>
        <dbReference type="Proteomes" id="UP000277766"/>
    </source>
</evidence>
<evidence type="ECO:0000256" key="9">
    <source>
        <dbReference type="ARBA" id="ARBA00023157"/>
    </source>
</evidence>
<feature type="transmembrane region" description="Helical" evidence="12">
    <location>
        <begin position="62"/>
        <end position="81"/>
    </location>
</feature>
<dbReference type="Gene3D" id="1.20.1550.10">
    <property type="entry name" value="DsbB-like"/>
    <property type="match status" value="1"/>
</dbReference>
<feature type="transmembrane region" description="Helical" evidence="12">
    <location>
        <begin position="123"/>
        <end position="143"/>
    </location>
</feature>
<evidence type="ECO:0000256" key="10">
    <source>
        <dbReference type="ARBA" id="ARBA00023186"/>
    </source>
</evidence>
<feature type="transmembrane region" description="Helical" evidence="12">
    <location>
        <begin position="37"/>
        <end position="55"/>
    </location>
</feature>
<dbReference type="PANTHER" id="PTHR43469:SF1">
    <property type="entry name" value="SPBETA PROPHAGE-DERIVED DISULFIDE BOND FORMATION PROTEIN B"/>
    <property type="match status" value="1"/>
</dbReference>
<keyword evidence="14" id="KW-1185">Reference proteome</keyword>
<protein>
    <submittedName>
        <fullName evidence="13">Disulfide bond formation protein B</fullName>
    </submittedName>
</protein>
<keyword evidence="8 12" id="KW-0472">Membrane</keyword>
<dbReference type="PIRSF" id="PIRSF036659">
    <property type="entry name" value="BdbC"/>
    <property type="match status" value="1"/>
</dbReference>
<evidence type="ECO:0000256" key="11">
    <source>
        <dbReference type="ARBA" id="ARBA00023284"/>
    </source>
</evidence>
<evidence type="ECO:0000256" key="6">
    <source>
        <dbReference type="ARBA" id="ARBA00022989"/>
    </source>
</evidence>
<evidence type="ECO:0000256" key="7">
    <source>
        <dbReference type="ARBA" id="ARBA00023002"/>
    </source>
</evidence>
<keyword evidence="6 12" id="KW-1133">Transmembrane helix</keyword>
<dbReference type="InterPro" id="IPR012187">
    <property type="entry name" value="Disulphide_bond_form_BdbC"/>
</dbReference>
<gene>
    <name evidence="13" type="ORF">EJ104_10415</name>
</gene>
<dbReference type="GO" id="GO:0006457">
    <property type="term" value="P:protein folding"/>
    <property type="evidence" value="ECO:0007669"/>
    <property type="project" value="InterPro"/>
</dbReference>
<comment type="caution">
    <text evidence="13">The sequence shown here is derived from an EMBL/GenBank/DDBJ whole genome shotgun (WGS) entry which is preliminary data.</text>
</comment>
<dbReference type="PANTHER" id="PTHR43469">
    <property type="entry name" value="DISULFIDE FORMATION PROTEIN-RELATED"/>
    <property type="match status" value="1"/>
</dbReference>
<evidence type="ECO:0000256" key="4">
    <source>
        <dbReference type="ARBA" id="ARBA00022692"/>
    </source>
</evidence>
<evidence type="ECO:0000256" key="5">
    <source>
        <dbReference type="ARBA" id="ARBA00022982"/>
    </source>
</evidence>
<evidence type="ECO:0000256" key="8">
    <source>
        <dbReference type="ARBA" id="ARBA00023136"/>
    </source>
</evidence>
<evidence type="ECO:0000256" key="1">
    <source>
        <dbReference type="ARBA" id="ARBA00004141"/>
    </source>
</evidence>
<keyword evidence="3" id="KW-0813">Transport</keyword>
<dbReference type="GO" id="GO:0016020">
    <property type="term" value="C:membrane"/>
    <property type="evidence" value="ECO:0007669"/>
    <property type="project" value="UniProtKB-SubCell"/>
</dbReference>
<dbReference type="GO" id="GO:0015035">
    <property type="term" value="F:protein-disulfide reductase activity"/>
    <property type="evidence" value="ECO:0007669"/>
    <property type="project" value="InterPro"/>
</dbReference>
<dbReference type="InterPro" id="IPR023380">
    <property type="entry name" value="DsbB-like_sf"/>
</dbReference>
<comment type="similarity">
    <text evidence="2">Belongs to the DsbB family. BdbC subfamily.</text>
</comment>
<keyword evidence="11" id="KW-0676">Redox-active center</keyword>
<evidence type="ECO:0000313" key="13">
    <source>
        <dbReference type="EMBL" id="RTR25539.1"/>
    </source>
</evidence>
<keyword evidence="7" id="KW-0560">Oxidoreductase</keyword>
<feature type="transmembrane region" description="Helical" evidence="12">
    <location>
        <begin position="7"/>
        <end position="25"/>
    </location>
</feature>
<keyword evidence="9" id="KW-1015">Disulfide bond</keyword>
<keyword evidence="5" id="KW-0249">Electron transport</keyword>
<dbReference type="InterPro" id="IPR003752">
    <property type="entry name" value="DiS_bond_form_DsbB/BdbC"/>
</dbReference>
<sequence length="160" mass="17862">MTRSTRLYLAWVMALVATLGSLYLSEVLGYRPCKLCWYQRIAMYPLALTLGLAAFRDDLRVRIYAIPLAAIGAAVALYQNAEIWGWVPVSRACSIDAGEEPCTTLWPLWSQTLGQNFSALNSIFTIPALALIAFTLIILLLAWPRERHAAVLHNQPDLNN</sequence>
<dbReference type="RefSeq" id="WP_126352707.1">
    <property type="nucleotide sequence ID" value="NZ_CP086380.1"/>
</dbReference>
<keyword evidence="4 12" id="KW-0812">Transmembrane</keyword>
<evidence type="ECO:0000256" key="2">
    <source>
        <dbReference type="ARBA" id="ARBA00007602"/>
    </source>
</evidence>
<proteinExistence type="inferred from homology"/>
<keyword evidence="10" id="KW-0143">Chaperone</keyword>
<dbReference type="AlphaFoldDB" id="A0A3S0IJP9"/>
<dbReference type="EMBL" id="RXPE01000025">
    <property type="protein sequence ID" value="RTR25539.1"/>
    <property type="molecule type" value="Genomic_DNA"/>
</dbReference>
<dbReference type="Pfam" id="PF02600">
    <property type="entry name" value="DsbB"/>
    <property type="match status" value="1"/>
</dbReference>
<evidence type="ECO:0000256" key="12">
    <source>
        <dbReference type="SAM" id="Phobius"/>
    </source>
</evidence>
<dbReference type="SUPFAM" id="SSF158442">
    <property type="entry name" value="DsbB-like"/>
    <property type="match status" value="1"/>
</dbReference>
<dbReference type="OrthoDB" id="158402at2"/>
<evidence type="ECO:0000256" key="3">
    <source>
        <dbReference type="ARBA" id="ARBA00022448"/>
    </source>
</evidence>
<name>A0A3S0IJP9_9DEIO</name>
<reference evidence="13 14" key="1">
    <citation type="submission" date="2018-12" db="EMBL/GenBank/DDBJ databases">
        <title>Deinococcus radiophilus ATCC 27603 genome sequencing and assembly.</title>
        <authorList>
            <person name="Maclea K.S."/>
            <person name="Maynard C.R."/>
        </authorList>
    </citation>
    <scope>NUCLEOTIDE SEQUENCE [LARGE SCALE GENOMIC DNA]</scope>
    <source>
        <strain evidence="13 14">ATCC 27603</strain>
    </source>
</reference>
<comment type="subcellular location">
    <subcellularLocation>
        <location evidence="1">Membrane</location>
        <topology evidence="1">Multi-pass membrane protein</topology>
    </subcellularLocation>
</comment>
<accession>A0A3S0IJP9</accession>
<organism evidence="13 14">
    <name type="scientific">Deinococcus radiophilus</name>
    <dbReference type="NCBI Taxonomy" id="32062"/>
    <lineage>
        <taxon>Bacteria</taxon>
        <taxon>Thermotogati</taxon>
        <taxon>Deinococcota</taxon>
        <taxon>Deinococci</taxon>
        <taxon>Deinococcales</taxon>
        <taxon>Deinococcaceae</taxon>
        <taxon>Deinococcus</taxon>
    </lineage>
</organism>
<dbReference type="Proteomes" id="UP000277766">
    <property type="component" value="Unassembled WGS sequence"/>
</dbReference>